<proteinExistence type="inferred from homology"/>
<dbReference type="PROSITE" id="PS00061">
    <property type="entry name" value="ADH_SHORT"/>
    <property type="match status" value="1"/>
</dbReference>
<comment type="caution">
    <text evidence="3">The sequence shown here is derived from an EMBL/GenBank/DDBJ whole genome shotgun (WGS) entry which is preliminary data.</text>
</comment>
<organism evidence="3 4">
    <name type="scientific">Rhodoglobus aureus</name>
    <dbReference type="NCBI Taxonomy" id="191497"/>
    <lineage>
        <taxon>Bacteria</taxon>
        <taxon>Bacillati</taxon>
        <taxon>Actinomycetota</taxon>
        <taxon>Actinomycetes</taxon>
        <taxon>Micrococcales</taxon>
        <taxon>Microbacteriaceae</taxon>
        <taxon>Rhodoglobus</taxon>
    </lineage>
</organism>
<dbReference type="CDD" id="cd05233">
    <property type="entry name" value="SDR_c"/>
    <property type="match status" value="1"/>
</dbReference>
<dbReference type="InterPro" id="IPR002347">
    <property type="entry name" value="SDR_fam"/>
</dbReference>
<dbReference type="Gene3D" id="3.40.50.720">
    <property type="entry name" value="NAD(P)-binding Rossmann-like Domain"/>
    <property type="match status" value="1"/>
</dbReference>
<dbReference type="PANTHER" id="PTHR43639">
    <property type="entry name" value="OXIDOREDUCTASE, SHORT-CHAIN DEHYDROGENASE/REDUCTASE FAMILY (AFU_ORTHOLOGUE AFUA_5G02870)"/>
    <property type="match status" value="1"/>
</dbReference>
<comment type="similarity">
    <text evidence="1">Belongs to the short-chain dehydrogenases/reductases (SDR) family.</text>
</comment>
<dbReference type="Pfam" id="PF13561">
    <property type="entry name" value="adh_short_C2"/>
    <property type="match status" value="1"/>
</dbReference>
<dbReference type="NCBIfam" id="NF005559">
    <property type="entry name" value="PRK07231.1"/>
    <property type="match status" value="1"/>
</dbReference>
<dbReference type="InterPro" id="IPR020904">
    <property type="entry name" value="Sc_DH/Rdtase_CS"/>
</dbReference>
<evidence type="ECO:0000256" key="2">
    <source>
        <dbReference type="ARBA" id="ARBA00023002"/>
    </source>
</evidence>
<evidence type="ECO:0000313" key="3">
    <source>
        <dbReference type="EMBL" id="GAA1220040.1"/>
    </source>
</evidence>
<evidence type="ECO:0000256" key="1">
    <source>
        <dbReference type="ARBA" id="ARBA00006484"/>
    </source>
</evidence>
<dbReference type="Proteomes" id="UP001500943">
    <property type="component" value="Unassembled WGS sequence"/>
</dbReference>
<keyword evidence="4" id="KW-1185">Reference proteome</keyword>
<dbReference type="RefSeq" id="WP_343925392.1">
    <property type="nucleotide sequence ID" value="NZ_BAAAKW010000032.1"/>
</dbReference>
<name>A0ABN1VQU0_9MICO</name>
<keyword evidence="2" id="KW-0560">Oxidoreductase</keyword>
<gene>
    <name evidence="3" type="ORF">GCM10009655_19510</name>
</gene>
<dbReference type="SUPFAM" id="SSF51735">
    <property type="entry name" value="NAD(P)-binding Rossmann-fold domains"/>
    <property type="match status" value="1"/>
</dbReference>
<dbReference type="PANTHER" id="PTHR43639:SF1">
    <property type="entry name" value="SHORT-CHAIN DEHYDROGENASE_REDUCTASE FAMILY PROTEIN"/>
    <property type="match status" value="1"/>
</dbReference>
<dbReference type="PRINTS" id="PR00080">
    <property type="entry name" value="SDRFAMILY"/>
</dbReference>
<accession>A0ABN1VQU0</accession>
<reference evidence="3 4" key="1">
    <citation type="journal article" date="2019" name="Int. J. Syst. Evol. Microbiol.">
        <title>The Global Catalogue of Microorganisms (GCM) 10K type strain sequencing project: providing services to taxonomists for standard genome sequencing and annotation.</title>
        <authorList>
            <consortium name="The Broad Institute Genomics Platform"/>
            <consortium name="The Broad Institute Genome Sequencing Center for Infectious Disease"/>
            <person name="Wu L."/>
            <person name="Ma J."/>
        </authorList>
    </citation>
    <scope>NUCLEOTIDE SEQUENCE [LARGE SCALE GENOMIC DNA]</scope>
    <source>
        <strain evidence="3 4">JCM 12762</strain>
    </source>
</reference>
<evidence type="ECO:0000313" key="4">
    <source>
        <dbReference type="Proteomes" id="UP001500943"/>
    </source>
</evidence>
<dbReference type="EMBL" id="BAAAKW010000032">
    <property type="protein sequence ID" value="GAA1220040.1"/>
    <property type="molecule type" value="Genomic_DNA"/>
</dbReference>
<dbReference type="PRINTS" id="PR00081">
    <property type="entry name" value="GDHRDH"/>
</dbReference>
<sequence length="275" mass="29326">MVNRLEGKTAVISGVGPGIGSAIADAFAREGADLVLVSRGESPVLDQAASGAERLGRRVVKVRGDVAIRETWSRVAEAGNSLGGADIVVNNAAIHARKKNILEVTEEEWDATMAVNLKSVYFSCHALLPGMISRSRGVFVNISSVNGLAANPKMIDYAASKSALHGLTRNLALDHGLQGIRANVIAPGAILTENDAASLDDEEKRSLRDNYLVGRWGMPEDVANAAVFLASDEARFVTGVILPVDGGLTVQTPEGTMRKSFRARWRDDVVRIQDV</sequence>
<dbReference type="InterPro" id="IPR036291">
    <property type="entry name" value="NAD(P)-bd_dom_sf"/>
</dbReference>
<protein>
    <submittedName>
        <fullName evidence="3">SDR family oxidoreductase</fullName>
    </submittedName>
</protein>